<evidence type="ECO:0000313" key="2">
    <source>
        <dbReference type="Proteomes" id="UP000541636"/>
    </source>
</evidence>
<reference evidence="1 2" key="1">
    <citation type="journal article" date="2017" name="Int. J. Syst. Evol. Microbiol.">
        <title>Oleiagrimonas citrea sp. nov., a marine bacterium isolated from tidal flat sediment and emended description of the genus Oleiagrimonas Fang et al. 2015 and Oleiagrimonas soli.</title>
        <authorList>
            <person name="Yang S.H."/>
            <person name="Seo H.S."/>
            <person name="Seong C.N."/>
            <person name="Kwon K.K."/>
        </authorList>
    </citation>
    <scope>NUCLEOTIDE SEQUENCE [LARGE SCALE GENOMIC DNA]</scope>
    <source>
        <strain evidence="1 2">MEBiC09124</strain>
    </source>
</reference>
<dbReference type="AlphaFoldDB" id="A0A846ZQ23"/>
<protein>
    <submittedName>
        <fullName evidence="1">DUF2845 domain-containing protein</fullName>
    </submittedName>
</protein>
<name>A0A846ZQ23_9GAMM</name>
<keyword evidence="2" id="KW-1185">Reference proteome</keyword>
<comment type="caution">
    <text evidence="1">The sequence shown here is derived from an EMBL/GenBank/DDBJ whole genome shotgun (WGS) entry which is preliminary data.</text>
</comment>
<gene>
    <name evidence="1" type="ORF">HF690_11530</name>
</gene>
<organism evidence="1 2">
    <name type="scientific">Oleiagrimonas citrea</name>
    <dbReference type="NCBI Taxonomy" id="1665687"/>
    <lineage>
        <taxon>Bacteria</taxon>
        <taxon>Pseudomonadati</taxon>
        <taxon>Pseudomonadota</taxon>
        <taxon>Gammaproteobacteria</taxon>
        <taxon>Lysobacterales</taxon>
        <taxon>Rhodanobacteraceae</taxon>
        <taxon>Oleiagrimonas</taxon>
    </lineage>
</organism>
<accession>A0A846ZQ23</accession>
<dbReference type="EMBL" id="JAAZQD010000004">
    <property type="protein sequence ID" value="NKZ39579.1"/>
    <property type="molecule type" value="Genomic_DNA"/>
</dbReference>
<dbReference type="Proteomes" id="UP000541636">
    <property type="component" value="Unassembled WGS sequence"/>
</dbReference>
<evidence type="ECO:0000313" key="1">
    <source>
        <dbReference type="EMBL" id="NKZ39579.1"/>
    </source>
</evidence>
<sequence length="79" mass="8846">MFSTAVIAGSTIRFGSRLISVGDSEGMVLRIAGKPSSREPVENRFGALRGYRLEYDFDNKTVFITVIQGRVSDIQEIYR</sequence>
<proteinExistence type="predicted"/>